<protein>
    <submittedName>
        <fullName evidence="2">Uncharacterized protein</fullName>
    </submittedName>
</protein>
<feature type="region of interest" description="Disordered" evidence="1">
    <location>
        <begin position="239"/>
        <end position="386"/>
    </location>
</feature>
<gene>
    <name evidence="2" type="ORF">DXG03_004783</name>
</gene>
<name>A0A9P7G240_9AGAR</name>
<sequence length="386" mass="41749">MLDSSPVALPPLPSARPLKRSASTVSLPTPPRTKHKRKGRAHTREYDTDTDSDGDNASDRDGSDGEERARKQSHKKRRTGTGKDADAEEEAFWLSESDGDAPDVEDGNTSKSKAPPALIYRRRLAATASTSSIGSAPASPPPSNRKATTTTQTKVALSFAPVLTPPPRTPEPNTRDTKLRGIFPMRDSPNNPFLVSPEAAVADSASPTPSPNAEPHTPTALQERPTVTYVFRGVRGTFPNPLYDHEHGRPRSPSARSKLPIEHPEYSPAPHCPPKLLFPPSASRKDKATTTRLIRTGSPSAGKGMRMGRGRTLEEEMRGRKSLRVYGSNEADGEEKQERGRKGARERGRSVTFSGSESGSGSKEDLDDHEGDVGASIKPLRLDFTA</sequence>
<feature type="compositionally biased region" description="Basic residues" evidence="1">
    <location>
        <begin position="32"/>
        <end position="41"/>
    </location>
</feature>
<evidence type="ECO:0000313" key="2">
    <source>
        <dbReference type="EMBL" id="KAG5641556.1"/>
    </source>
</evidence>
<feature type="compositionally biased region" description="Basic and acidic residues" evidence="1">
    <location>
        <begin position="57"/>
        <end position="70"/>
    </location>
</feature>
<evidence type="ECO:0000256" key="1">
    <source>
        <dbReference type="SAM" id="MobiDB-lite"/>
    </source>
</evidence>
<organism evidence="2 3">
    <name type="scientific">Asterophora parasitica</name>
    <dbReference type="NCBI Taxonomy" id="117018"/>
    <lineage>
        <taxon>Eukaryota</taxon>
        <taxon>Fungi</taxon>
        <taxon>Dikarya</taxon>
        <taxon>Basidiomycota</taxon>
        <taxon>Agaricomycotina</taxon>
        <taxon>Agaricomycetes</taxon>
        <taxon>Agaricomycetidae</taxon>
        <taxon>Agaricales</taxon>
        <taxon>Tricholomatineae</taxon>
        <taxon>Lyophyllaceae</taxon>
        <taxon>Asterophora</taxon>
    </lineage>
</organism>
<comment type="caution">
    <text evidence="2">The sequence shown here is derived from an EMBL/GenBank/DDBJ whole genome shotgun (WGS) entry which is preliminary data.</text>
</comment>
<feature type="compositionally biased region" description="Basic and acidic residues" evidence="1">
    <location>
        <begin position="334"/>
        <end position="349"/>
    </location>
</feature>
<feature type="compositionally biased region" description="Polar residues" evidence="1">
    <location>
        <begin position="145"/>
        <end position="155"/>
    </location>
</feature>
<feature type="compositionally biased region" description="Acidic residues" evidence="1">
    <location>
        <begin position="86"/>
        <end position="106"/>
    </location>
</feature>
<feature type="compositionally biased region" description="Polar residues" evidence="1">
    <location>
        <begin position="290"/>
        <end position="299"/>
    </location>
</feature>
<dbReference type="Proteomes" id="UP000775547">
    <property type="component" value="Unassembled WGS sequence"/>
</dbReference>
<dbReference type="EMBL" id="JABCKV010000290">
    <property type="protein sequence ID" value="KAG5641556.1"/>
    <property type="molecule type" value="Genomic_DNA"/>
</dbReference>
<reference evidence="2" key="1">
    <citation type="submission" date="2020-07" db="EMBL/GenBank/DDBJ databases">
        <authorList>
            <person name="Nieuwenhuis M."/>
            <person name="Van De Peppel L.J.J."/>
        </authorList>
    </citation>
    <scope>NUCLEOTIDE SEQUENCE</scope>
    <source>
        <strain evidence="2">AP01</strain>
        <tissue evidence="2">Mycelium</tissue>
    </source>
</reference>
<evidence type="ECO:0000313" key="3">
    <source>
        <dbReference type="Proteomes" id="UP000775547"/>
    </source>
</evidence>
<keyword evidence="3" id="KW-1185">Reference proteome</keyword>
<proteinExistence type="predicted"/>
<dbReference type="OrthoDB" id="3364608at2759"/>
<feature type="region of interest" description="Disordered" evidence="1">
    <location>
        <begin position="1"/>
        <end position="226"/>
    </location>
</feature>
<feature type="compositionally biased region" description="Low complexity" evidence="1">
    <location>
        <begin position="125"/>
        <end position="137"/>
    </location>
</feature>
<feature type="compositionally biased region" description="Basic residues" evidence="1">
    <location>
        <begin position="71"/>
        <end position="80"/>
    </location>
</feature>
<reference evidence="2" key="2">
    <citation type="submission" date="2021-10" db="EMBL/GenBank/DDBJ databases">
        <title>Phylogenomics reveals ancestral predisposition of the termite-cultivated fungus Termitomyces towards a domesticated lifestyle.</title>
        <authorList>
            <person name="Auxier B."/>
            <person name="Grum-Grzhimaylo A."/>
            <person name="Cardenas M.E."/>
            <person name="Lodge J.D."/>
            <person name="Laessoe T."/>
            <person name="Pedersen O."/>
            <person name="Smith M.E."/>
            <person name="Kuyper T.W."/>
            <person name="Franco-Molano E.A."/>
            <person name="Baroni T.J."/>
            <person name="Aanen D.K."/>
        </authorList>
    </citation>
    <scope>NUCLEOTIDE SEQUENCE</scope>
    <source>
        <strain evidence="2">AP01</strain>
        <tissue evidence="2">Mycelium</tissue>
    </source>
</reference>
<accession>A0A9P7G240</accession>
<dbReference type="AlphaFoldDB" id="A0A9P7G240"/>